<protein>
    <submittedName>
        <fullName evidence="1">Uncharacterized protein</fullName>
    </submittedName>
</protein>
<comment type="caution">
    <text evidence="1">The sequence shown here is derived from an EMBL/GenBank/DDBJ whole genome shotgun (WGS) entry which is preliminary data.</text>
</comment>
<dbReference type="EMBL" id="JAWDGP010006980">
    <property type="protein sequence ID" value="KAK3732139.1"/>
    <property type="molecule type" value="Genomic_DNA"/>
</dbReference>
<evidence type="ECO:0000313" key="1">
    <source>
        <dbReference type="EMBL" id="KAK3732139.1"/>
    </source>
</evidence>
<proteinExistence type="predicted"/>
<gene>
    <name evidence="1" type="ORF">RRG08_026521</name>
</gene>
<organism evidence="1 2">
    <name type="scientific">Elysia crispata</name>
    <name type="common">lettuce slug</name>
    <dbReference type="NCBI Taxonomy" id="231223"/>
    <lineage>
        <taxon>Eukaryota</taxon>
        <taxon>Metazoa</taxon>
        <taxon>Spiralia</taxon>
        <taxon>Lophotrochozoa</taxon>
        <taxon>Mollusca</taxon>
        <taxon>Gastropoda</taxon>
        <taxon>Heterobranchia</taxon>
        <taxon>Euthyneura</taxon>
        <taxon>Panpulmonata</taxon>
        <taxon>Sacoglossa</taxon>
        <taxon>Placobranchoidea</taxon>
        <taxon>Plakobranchidae</taxon>
        <taxon>Elysia</taxon>
    </lineage>
</organism>
<dbReference type="AlphaFoldDB" id="A0AAE0Y4W1"/>
<dbReference type="Proteomes" id="UP001283361">
    <property type="component" value="Unassembled WGS sequence"/>
</dbReference>
<sequence length="316" mass="35468">MALLVFGEYECEVFGNGPVEAESKNTWENCEKHFGHASFIPAPQFNMDHMPEGFKMDLHLHYVRYISKRTVRLKVGYVSWGRPPGYTFAASRGEKRPHWGSGWINDVSYYDGLCFCQKCADKPDPKIGYCTVKVHTALHVVYDTEEAQNTEIDLFYDGDLTLKDSEKPKVLKLYGIRVSDANIKRDLSTIMCVTHEKSILNELSTFQAEKRDMWKALRTHAATPPNNINACIIISHPHGQPKKITVGKLVNNLDSGGIATMFESYDANTCRGCSGGPVIVWRAGEVNPDPYLVLAPHCFSSRKDCGTSGGRPFFFC</sequence>
<keyword evidence="2" id="KW-1185">Reference proteome</keyword>
<accession>A0AAE0Y4W1</accession>
<dbReference type="SUPFAM" id="SSF50494">
    <property type="entry name" value="Trypsin-like serine proteases"/>
    <property type="match status" value="1"/>
</dbReference>
<evidence type="ECO:0000313" key="2">
    <source>
        <dbReference type="Proteomes" id="UP001283361"/>
    </source>
</evidence>
<name>A0AAE0Y4W1_9GAST</name>
<dbReference type="InterPro" id="IPR009003">
    <property type="entry name" value="Peptidase_S1_PA"/>
</dbReference>
<reference evidence="1" key="1">
    <citation type="journal article" date="2023" name="G3 (Bethesda)">
        <title>A reference genome for the long-term kleptoplast-retaining sea slug Elysia crispata morphotype clarki.</title>
        <authorList>
            <person name="Eastman K.E."/>
            <person name="Pendleton A.L."/>
            <person name="Shaikh M.A."/>
            <person name="Suttiyut T."/>
            <person name="Ogas R."/>
            <person name="Tomko P."/>
            <person name="Gavelis G."/>
            <person name="Widhalm J.R."/>
            <person name="Wisecaver J.H."/>
        </authorList>
    </citation>
    <scope>NUCLEOTIDE SEQUENCE</scope>
    <source>
        <strain evidence="1">ECLA1</strain>
    </source>
</reference>